<dbReference type="Proteomes" id="UP000537131">
    <property type="component" value="Unassembled WGS sequence"/>
</dbReference>
<proteinExistence type="predicted"/>
<keyword evidence="3" id="KW-1185">Reference proteome</keyword>
<name>A0A7Y0HQ50_9CLOT</name>
<evidence type="ECO:0000256" key="1">
    <source>
        <dbReference type="SAM" id="Coils"/>
    </source>
</evidence>
<evidence type="ECO:0000313" key="2">
    <source>
        <dbReference type="EMBL" id="NMM64382.1"/>
    </source>
</evidence>
<gene>
    <name evidence="2" type="ORF">HBE96_17315</name>
</gene>
<organism evidence="2 3">
    <name type="scientific">Clostridium muellerianum</name>
    <dbReference type="NCBI Taxonomy" id="2716538"/>
    <lineage>
        <taxon>Bacteria</taxon>
        <taxon>Bacillati</taxon>
        <taxon>Bacillota</taxon>
        <taxon>Clostridia</taxon>
        <taxon>Eubacteriales</taxon>
        <taxon>Clostridiaceae</taxon>
        <taxon>Clostridium</taxon>
    </lineage>
</organism>
<keyword evidence="1" id="KW-0175">Coiled coil</keyword>
<comment type="caution">
    <text evidence="2">The sequence shown here is derived from an EMBL/GenBank/DDBJ whole genome shotgun (WGS) entry which is preliminary data.</text>
</comment>
<reference evidence="2 3" key="1">
    <citation type="submission" date="2020-06" db="EMBL/GenBank/DDBJ databases">
        <title>Complete Genome Sequence of Clostridium muelleri sp. nov. P21T, an Acid-Alcohol Producing Acetogen Isolated from Old Hay.</title>
        <authorList>
            <person name="Duncan K.E."/>
            <person name="Tanner R.S."/>
        </authorList>
    </citation>
    <scope>NUCLEOTIDE SEQUENCE [LARGE SCALE GENOMIC DNA]</scope>
    <source>
        <strain evidence="2 3">P21</strain>
    </source>
</reference>
<feature type="coiled-coil region" evidence="1">
    <location>
        <begin position="2"/>
        <end position="29"/>
    </location>
</feature>
<sequence>MKKQQKQELKESLKAIEEVLNRHEQYEIDNGDYYDYALLLHKDTILFDISVEDEDLQSYEIEITDVNKSDVKSICKLLINYIYENEINPRQSYVKNANNFRKRKIKSLCLWSERFDETKVEKINKELIEHYQKVKEYENKISKYKNYISDIYSVLWILCKNWKAEDIKDYCIERFKHFNVQDVEVFIEDNRVTAIYIGNSRRYKLSDDIDSFSKNDDVFRELFSKVKTIQELEEAAC</sequence>
<dbReference type="AlphaFoldDB" id="A0A7Y0HQ50"/>
<evidence type="ECO:0000313" key="3">
    <source>
        <dbReference type="Proteomes" id="UP000537131"/>
    </source>
</evidence>
<accession>A0A7Y0HQ50</accession>
<dbReference type="RefSeq" id="WP_169298964.1">
    <property type="nucleotide sequence ID" value="NZ_JABBNI010000036.1"/>
</dbReference>
<dbReference type="EMBL" id="JABBNI010000036">
    <property type="protein sequence ID" value="NMM64382.1"/>
    <property type="molecule type" value="Genomic_DNA"/>
</dbReference>
<protein>
    <submittedName>
        <fullName evidence="2">Uncharacterized protein</fullName>
    </submittedName>
</protein>